<dbReference type="SUPFAM" id="SSF57845">
    <property type="entry name" value="B-box zinc-binding domain"/>
    <property type="match status" value="1"/>
</dbReference>
<evidence type="ECO:0000259" key="6">
    <source>
        <dbReference type="PROSITE" id="PS50089"/>
    </source>
</evidence>
<evidence type="ECO:0000256" key="3">
    <source>
        <dbReference type="ARBA" id="ARBA00022833"/>
    </source>
</evidence>
<dbReference type="InterPro" id="IPR047153">
    <property type="entry name" value="TRIM45/56/19-like"/>
</dbReference>
<evidence type="ECO:0000259" key="7">
    <source>
        <dbReference type="PROSITE" id="PS50119"/>
    </source>
</evidence>
<dbReference type="RefSeq" id="XP_030847169.1">
    <property type="nucleotide sequence ID" value="XM_030991309.1"/>
</dbReference>
<dbReference type="SMART" id="SM00184">
    <property type="entry name" value="RING"/>
    <property type="match status" value="1"/>
</dbReference>
<dbReference type="InterPro" id="IPR027370">
    <property type="entry name" value="Znf-RING_euk"/>
</dbReference>
<keyword evidence="5" id="KW-0175">Coiled coil</keyword>
<dbReference type="Pfam" id="PF13445">
    <property type="entry name" value="zf-RING_UBOX"/>
    <property type="match status" value="1"/>
</dbReference>
<evidence type="ECO:0000313" key="9">
    <source>
        <dbReference type="Proteomes" id="UP000007110"/>
    </source>
</evidence>
<reference evidence="9" key="1">
    <citation type="submission" date="2015-02" db="EMBL/GenBank/DDBJ databases">
        <title>Genome sequencing for Strongylocentrotus purpuratus.</title>
        <authorList>
            <person name="Murali S."/>
            <person name="Liu Y."/>
            <person name="Vee V."/>
            <person name="English A."/>
            <person name="Wang M."/>
            <person name="Skinner E."/>
            <person name="Han Y."/>
            <person name="Muzny D.M."/>
            <person name="Worley K.C."/>
            <person name="Gibbs R.A."/>
        </authorList>
    </citation>
    <scope>NUCLEOTIDE SEQUENCE</scope>
</reference>
<dbReference type="InParanoid" id="A0A7M7PCI9"/>
<dbReference type="InterPro" id="IPR013083">
    <property type="entry name" value="Znf_RING/FYVE/PHD"/>
</dbReference>
<feature type="domain" description="B box-type" evidence="7">
    <location>
        <begin position="161"/>
        <end position="201"/>
    </location>
</feature>
<dbReference type="SUPFAM" id="SSF57850">
    <property type="entry name" value="RING/U-box"/>
    <property type="match status" value="1"/>
</dbReference>
<proteinExistence type="predicted"/>
<sequence length="619" mass="68807">MAAAKSVEKLEKELCCAVCMQVLTSPRHLSSCDHTFCEKCLEMVVSSEGEANSRLKCPMCRKTSTLPGKGVSGLKSDPLTCGILEALKTKLDSSKKGCDSCGDTETPLITYCRDCFEFICQSCTESHERMKLKYTNHRTVLLSDIHNGKVKVSPLEDSEKRNPSKCAEHWELMSYYCKTCKLRICRDCVVLEHNGHDCTTLRHIFNEMKKEIGRLRDRCQQRKEEMEWSMNKVEKKERAGAAKTFQEMRESTAAATLAATSYLKEAEEQLLAKVGKLERAFKRNVQLSRDHISEITDNIERVVSQADSILVTNEAPEFSALPDDLIKKMEELLAKESKVAAVDDILALKGTSIQSHHLSLTMSSYADVVLSGVWQVKSTLKLGSKSSAPRVFCNNSHVILQTRRNVYKRPLDGQESGWNDKLLSVQNNQSVAEVAVSFQDQVMYISFRDNLELGIRMVQLSEINGRNGNYSSFENMKSVTPSSWSTDTEMMTTDCKGRIIYVGNQMGQTPPFSTLSKSPPDKIQRTANLAGATFTGYRIASAVPVPVPTSYMSTCLTGSPTLTMGIPGSGLSSPDVRKKVLGTGKKTSTSITKTEQKTHFAGKKRLFIPIRNSIPTSTQ</sequence>
<organism evidence="8 9">
    <name type="scientific">Strongylocentrotus purpuratus</name>
    <name type="common">Purple sea urchin</name>
    <dbReference type="NCBI Taxonomy" id="7668"/>
    <lineage>
        <taxon>Eukaryota</taxon>
        <taxon>Metazoa</taxon>
        <taxon>Echinodermata</taxon>
        <taxon>Eleutherozoa</taxon>
        <taxon>Echinozoa</taxon>
        <taxon>Echinoidea</taxon>
        <taxon>Euechinoidea</taxon>
        <taxon>Echinacea</taxon>
        <taxon>Camarodonta</taxon>
        <taxon>Echinidea</taxon>
        <taxon>Strongylocentrotidae</taxon>
        <taxon>Strongylocentrotus</taxon>
    </lineage>
</organism>
<dbReference type="InterPro" id="IPR000315">
    <property type="entry name" value="Znf_B-box"/>
</dbReference>
<dbReference type="SMART" id="SM00336">
    <property type="entry name" value="BBOX"/>
    <property type="match status" value="2"/>
</dbReference>
<dbReference type="Pfam" id="PF00643">
    <property type="entry name" value="zf-B_box"/>
    <property type="match status" value="2"/>
</dbReference>
<dbReference type="PANTHER" id="PTHR25462:SF229">
    <property type="entry name" value="TRANSCRIPTION INTERMEDIARY FACTOR 1-BETA"/>
    <property type="match status" value="1"/>
</dbReference>
<accession>A0A7M7PCI9</accession>
<keyword evidence="1" id="KW-0479">Metal-binding</keyword>
<evidence type="ECO:0000256" key="1">
    <source>
        <dbReference type="ARBA" id="ARBA00022723"/>
    </source>
</evidence>
<dbReference type="Gene3D" id="3.30.160.60">
    <property type="entry name" value="Classic Zinc Finger"/>
    <property type="match status" value="1"/>
</dbReference>
<feature type="domain" description="RING-type" evidence="6">
    <location>
        <begin position="16"/>
        <end position="61"/>
    </location>
</feature>
<dbReference type="GeneID" id="100892573"/>
<feature type="coiled-coil region" evidence="5">
    <location>
        <begin position="205"/>
        <end position="236"/>
    </location>
</feature>
<dbReference type="PANTHER" id="PTHR25462">
    <property type="entry name" value="BONUS, ISOFORM C-RELATED"/>
    <property type="match status" value="1"/>
</dbReference>
<keyword evidence="3" id="KW-0862">Zinc</keyword>
<dbReference type="Proteomes" id="UP000007110">
    <property type="component" value="Unassembled WGS sequence"/>
</dbReference>
<evidence type="ECO:0000256" key="5">
    <source>
        <dbReference type="SAM" id="Coils"/>
    </source>
</evidence>
<dbReference type="Gene3D" id="3.30.40.10">
    <property type="entry name" value="Zinc/RING finger domain, C3HC4 (zinc finger)"/>
    <property type="match status" value="1"/>
</dbReference>
<dbReference type="InterPro" id="IPR017907">
    <property type="entry name" value="Znf_RING_CS"/>
</dbReference>
<dbReference type="InterPro" id="IPR001841">
    <property type="entry name" value="Znf_RING"/>
</dbReference>
<dbReference type="AlphaFoldDB" id="A0A7M7PCI9"/>
<dbReference type="PROSITE" id="PS00518">
    <property type="entry name" value="ZF_RING_1"/>
    <property type="match status" value="1"/>
</dbReference>
<keyword evidence="2 4" id="KW-0863">Zinc-finger</keyword>
<dbReference type="PROSITE" id="PS50119">
    <property type="entry name" value="ZF_BBOX"/>
    <property type="match status" value="2"/>
</dbReference>
<evidence type="ECO:0000256" key="4">
    <source>
        <dbReference type="PROSITE-ProRule" id="PRU00024"/>
    </source>
</evidence>
<name>A0A7M7PCI9_STRPU</name>
<dbReference type="KEGG" id="spu:100892573"/>
<feature type="domain" description="B box-type" evidence="7">
    <location>
        <begin position="93"/>
        <end position="142"/>
    </location>
</feature>
<dbReference type="GO" id="GO:0061630">
    <property type="term" value="F:ubiquitin protein ligase activity"/>
    <property type="evidence" value="ECO:0000318"/>
    <property type="project" value="GO_Central"/>
</dbReference>
<protein>
    <submittedName>
        <fullName evidence="8">Uncharacterized protein</fullName>
    </submittedName>
</protein>
<evidence type="ECO:0000313" key="8">
    <source>
        <dbReference type="EnsemblMetazoa" id="XP_030847169"/>
    </source>
</evidence>
<reference evidence="8" key="2">
    <citation type="submission" date="2021-01" db="UniProtKB">
        <authorList>
            <consortium name="EnsemblMetazoa"/>
        </authorList>
    </citation>
    <scope>IDENTIFICATION</scope>
</reference>
<keyword evidence="9" id="KW-1185">Reference proteome</keyword>
<evidence type="ECO:0000256" key="2">
    <source>
        <dbReference type="ARBA" id="ARBA00022771"/>
    </source>
</evidence>
<dbReference type="OrthoDB" id="4788989at2759"/>
<dbReference type="EnsemblMetazoa" id="XM_030991309">
    <property type="protein sequence ID" value="XP_030847169"/>
    <property type="gene ID" value="LOC100892573"/>
</dbReference>
<dbReference type="GO" id="GO:0008270">
    <property type="term" value="F:zinc ion binding"/>
    <property type="evidence" value="ECO:0007669"/>
    <property type="project" value="UniProtKB-KW"/>
</dbReference>
<dbReference type="PROSITE" id="PS50089">
    <property type="entry name" value="ZF_RING_2"/>
    <property type="match status" value="1"/>
</dbReference>